<comment type="subcellular location">
    <subcellularLocation>
        <location evidence="1">Cell projection</location>
        <location evidence="1">Cilium</location>
    </subcellularLocation>
    <subcellularLocation>
        <location evidence="2">Cytoplasm</location>
        <location evidence="2">Cytoskeleton</location>
    </subcellularLocation>
</comment>
<evidence type="ECO:0000256" key="1">
    <source>
        <dbReference type="ARBA" id="ARBA00004138"/>
    </source>
</evidence>
<dbReference type="PANTHER" id="PTHR21490">
    <property type="entry name" value="ENKURIN-RELATED"/>
    <property type="match status" value="1"/>
</dbReference>
<dbReference type="InterPro" id="IPR027012">
    <property type="entry name" value="Enkurin_dom"/>
</dbReference>
<evidence type="ECO:0000256" key="2">
    <source>
        <dbReference type="ARBA" id="ARBA00004245"/>
    </source>
</evidence>
<dbReference type="Proteomes" id="UP000887116">
    <property type="component" value="Unassembled WGS sequence"/>
</dbReference>
<evidence type="ECO:0000256" key="5">
    <source>
        <dbReference type="ARBA" id="ARBA00023273"/>
    </source>
</evidence>
<keyword evidence="5" id="KW-0966">Cell projection</keyword>
<dbReference type="PROSITE" id="PS51665">
    <property type="entry name" value="ENKURIN"/>
    <property type="match status" value="1"/>
</dbReference>
<dbReference type="AlphaFoldDB" id="A0A8X6HQK4"/>
<name>A0A8X6HQK4_TRICU</name>
<keyword evidence="4" id="KW-0206">Cytoskeleton</keyword>
<evidence type="ECO:0000259" key="7">
    <source>
        <dbReference type="PROSITE" id="PS51665"/>
    </source>
</evidence>
<keyword evidence="9" id="KW-1185">Reference proteome</keyword>
<dbReference type="PANTHER" id="PTHR21490:SF0">
    <property type="entry name" value="ENKURIN"/>
    <property type="match status" value="1"/>
</dbReference>
<comment type="caution">
    <text evidence="8">The sequence shown here is derived from an EMBL/GenBank/DDBJ whole genome shotgun (WGS) entry which is preliminary data.</text>
</comment>
<dbReference type="OrthoDB" id="2123594at2759"/>
<proteinExistence type="predicted"/>
<organism evidence="8 9">
    <name type="scientific">Trichonephila clavata</name>
    <name type="common">Joro spider</name>
    <name type="synonym">Nephila clavata</name>
    <dbReference type="NCBI Taxonomy" id="2740835"/>
    <lineage>
        <taxon>Eukaryota</taxon>
        <taxon>Metazoa</taxon>
        <taxon>Ecdysozoa</taxon>
        <taxon>Arthropoda</taxon>
        <taxon>Chelicerata</taxon>
        <taxon>Arachnida</taxon>
        <taxon>Araneae</taxon>
        <taxon>Araneomorphae</taxon>
        <taxon>Entelegynae</taxon>
        <taxon>Araneoidea</taxon>
        <taxon>Nephilidae</taxon>
        <taxon>Trichonephila</taxon>
    </lineage>
</organism>
<feature type="region of interest" description="Disordered" evidence="6">
    <location>
        <begin position="94"/>
        <end position="119"/>
    </location>
</feature>
<sequence length="274" mass="32655">MRSAGKELAIPYTTAWRVLRKRLQFELYRYQMVQALKPTATIAYQSKYSNSTKNFYISKKKPHQTMGYLKTPLRNPKEYLKKHTRETMLKSECKPSACLDKNHKRPPIPKRDEAPPIFHEGSNKNFIALNKLNVLRKPALRPAKKWVDTEKGDSFFLEFSGLVPKFCMKKEFGETPKYLVQRRKDLDRSQEMYEKSFPEKKFIKLSDEERNNLLEGLRANWEELNTKYMILPLMLDTKVLQKRKIELERKLDLLEHDIYFLDKNEENDIYILPE</sequence>
<dbReference type="GO" id="GO:0005516">
    <property type="term" value="F:calmodulin binding"/>
    <property type="evidence" value="ECO:0007669"/>
    <property type="project" value="TreeGrafter"/>
</dbReference>
<dbReference type="InterPro" id="IPR052102">
    <property type="entry name" value="Enkurin_domain-protein"/>
</dbReference>
<evidence type="ECO:0000256" key="3">
    <source>
        <dbReference type="ARBA" id="ARBA00022490"/>
    </source>
</evidence>
<accession>A0A8X6HQK4</accession>
<reference evidence="8" key="1">
    <citation type="submission" date="2020-07" db="EMBL/GenBank/DDBJ databases">
        <title>Multicomponent nature underlies the extraordinary mechanical properties of spider dragline silk.</title>
        <authorList>
            <person name="Kono N."/>
            <person name="Nakamura H."/>
            <person name="Mori M."/>
            <person name="Yoshida Y."/>
            <person name="Ohtoshi R."/>
            <person name="Malay A.D."/>
            <person name="Moran D.A.P."/>
            <person name="Tomita M."/>
            <person name="Numata K."/>
            <person name="Arakawa K."/>
        </authorList>
    </citation>
    <scope>NUCLEOTIDE SEQUENCE</scope>
</reference>
<gene>
    <name evidence="8" type="primary">Enkur</name>
    <name evidence="8" type="ORF">TNCT_441521</name>
</gene>
<evidence type="ECO:0000313" key="8">
    <source>
        <dbReference type="EMBL" id="GFR28352.1"/>
    </source>
</evidence>
<dbReference type="GO" id="GO:0005879">
    <property type="term" value="C:axonemal microtubule"/>
    <property type="evidence" value="ECO:0007669"/>
    <property type="project" value="TreeGrafter"/>
</dbReference>
<dbReference type="GO" id="GO:0001669">
    <property type="term" value="C:acrosomal vesicle"/>
    <property type="evidence" value="ECO:0007669"/>
    <property type="project" value="TreeGrafter"/>
</dbReference>
<feature type="domain" description="Enkurin" evidence="7">
    <location>
        <begin position="177"/>
        <end position="269"/>
    </location>
</feature>
<evidence type="ECO:0000256" key="6">
    <source>
        <dbReference type="SAM" id="MobiDB-lite"/>
    </source>
</evidence>
<keyword evidence="3" id="KW-0963">Cytoplasm</keyword>
<dbReference type="EMBL" id="BMAO01028952">
    <property type="protein sequence ID" value="GFR28352.1"/>
    <property type="molecule type" value="Genomic_DNA"/>
</dbReference>
<evidence type="ECO:0000313" key="9">
    <source>
        <dbReference type="Proteomes" id="UP000887116"/>
    </source>
</evidence>
<dbReference type="Pfam" id="PF13864">
    <property type="entry name" value="Enkurin"/>
    <property type="match status" value="1"/>
</dbReference>
<protein>
    <submittedName>
        <fullName evidence="8">Enkurin</fullName>
    </submittedName>
</protein>
<evidence type="ECO:0000256" key="4">
    <source>
        <dbReference type="ARBA" id="ARBA00023212"/>
    </source>
</evidence>